<evidence type="ECO:0000313" key="3">
    <source>
        <dbReference type="Proteomes" id="UP000182015"/>
    </source>
</evidence>
<protein>
    <submittedName>
        <fullName evidence="2">Uncharacterized protein</fullName>
    </submittedName>
</protein>
<dbReference type="Pfam" id="PF18936">
    <property type="entry name" value="DUF5684"/>
    <property type="match status" value="1"/>
</dbReference>
<name>A0A1L8MQ40_9STRE</name>
<dbReference type="EMBL" id="LZDD01000001">
    <property type="protein sequence ID" value="OJF72874.1"/>
    <property type="molecule type" value="Genomic_DNA"/>
</dbReference>
<evidence type="ECO:0000256" key="1">
    <source>
        <dbReference type="SAM" id="Phobius"/>
    </source>
</evidence>
<keyword evidence="3" id="KW-1185">Reference proteome</keyword>
<keyword evidence="1" id="KW-0812">Transmembrane</keyword>
<organism evidence="2 3">
    <name type="scientific">Streptococcus bovimastitidis</name>
    <dbReference type="NCBI Taxonomy" id="1856638"/>
    <lineage>
        <taxon>Bacteria</taxon>
        <taxon>Bacillati</taxon>
        <taxon>Bacillota</taxon>
        <taxon>Bacilli</taxon>
        <taxon>Lactobacillales</taxon>
        <taxon>Streptococcaceae</taxon>
        <taxon>Streptococcus</taxon>
    </lineage>
</organism>
<dbReference type="STRING" id="1856638.A9Q68_04845"/>
<comment type="caution">
    <text evidence="2">The sequence shown here is derived from an EMBL/GenBank/DDBJ whole genome shotgun (WGS) entry which is preliminary data.</text>
</comment>
<proteinExistence type="predicted"/>
<feature type="transmembrane region" description="Helical" evidence="1">
    <location>
        <begin position="97"/>
        <end position="115"/>
    </location>
</feature>
<dbReference type="AlphaFoldDB" id="A0A1L8MQ40"/>
<gene>
    <name evidence="2" type="ORF">A9Q68_04845</name>
</gene>
<evidence type="ECO:0000313" key="2">
    <source>
        <dbReference type="EMBL" id="OJF72874.1"/>
    </source>
</evidence>
<keyword evidence="1" id="KW-1133">Transmembrane helix</keyword>
<dbReference type="Proteomes" id="UP000182015">
    <property type="component" value="Unassembled WGS sequence"/>
</dbReference>
<keyword evidence="1" id="KW-0472">Membrane</keyword>
<dbReference type="InterPro" id="IPR043739">
    <property type="entry name" value="DUF5684"/>
</dbReference>
<reference evidence="3" key="1">
    <citation type="submission" date="2016-06" db="EMBL/GenBank/DDBJ databases">
        <authorList>
            <person name="de Vries S.P.W."/>
            <person name="Hadjirin N.F."/>
            <person name="Lay E.M."/>
            <person name="Zadoks R.N."/>
            <person name="Peacock S.J."/>
            <person name="Parkhill J."/>
            <person name="Grant A.J."/>
            <person name="Mcdougall S."/>
            <person name="Holmes M.A."/>
        </authorList>
    </citation>
    <scope>NUCLEOTIDE SEQUENCE [LARGE SCALE GENOMIC DNA]</scope>
    <source>
        <strain evidence="3">NZ1587</strain>
    </source>
</reference>
<feature type="transmembrane region" description="Helical" evidence="1">
    <location>
        <begin position="68"/>
        <end position="91"/>
    </location>
</feature>
<accession>A0A1L8MQ40</accession>
<feature type="transmembrane region" description="Helical" evidence="1">
    <location>
        <begin position="6"/>
        <end position="28"/>
    </location>
</feature>
<sequence>MTNDEAGLYAVLAVYGFLFILVLISLLLQVIGNWRLFEKAEQPGWHALIPILGGFTKHKITFGEGNKWLYFIGWAFAIYYAYTQFCFVRAFGGSKGLAVLSLFFPGISTLILAFGKSYHENNYHPVDHMIR</sequence>
<dbReference type="RefSeq" id="WP_071793570.1">
    <property type="nucleotide sequence ID" value="NZ_LZDD01000001.1"/>
</dbReference>
<dbReference type="OrthoDB" id="2376202at2"/>